<name>D6TRT1_KTERA</name>
<protein>
    <submittedName>
        <fullName evidence="1">Uncharacterized protein</fullName>
    </submittedName>
</protein>
<proteinExistence type="predicted"/>
<comment type="caution">
    <text evidence="1">The sequence shown here is derived from an EMBL/GenBank/DDBJ whole genome shotgun (WGS) entry which is preliminary data.</text>
</comment>
<evidence type="ECO:0000313" key="2">
    <source>
        <dbReference type="Proteomes" id="UP000004508"/>
    </source>
</evidence>
<dbReference type="RefSeq" id="WP_007909984.1">
    <property type="nucleotide sequence ID" value="NZ_ADVG01000002.1"/>
</dbReference>
<dbReference type="EMBL" id="ADVG01000002">
    <property type="protein sequence ID" value="EFH86033.1"/>
    <property type="molecule type" value="Genomic_DNA"/>
</dbReference>
<dbReference type="PROSITE" id="PS51257">
    <property type="entry name" value="PROKAR_LIPOPROTEIN"/>
    <property type="match status" value="1"/>
</dbReference>
<gene>
    <name evidence="1" type="ORF">Krac_7299</name>
</gene>
<keyword evidence="2" id="KW-1185">Reference proteome</keyword>
<organism evidence="1 2">
    <name type="scientific">Ktedonobacter racemifer DSM 44963</name>
    <dbReference type="NCBI Taxonomy" id="485913"/>
    <lineage>
        <taxon>Bacteria</taxon>
        <taxon>Bacillati</taxon>
        <taxon>Chloroflexota</taxon>
        <taxon>Ktedonobacteria</taxon>
        <taxon>Ktedonobacterales</taxon>
        <taxon>Ktedonobacteraceae</taxon>
        <taxon>Ktedonobacter</taxon>
    </lineage>
</organism>
<dbReference type="Proteomes" id="UP000004508">
    <property type="component" value="Unassembled WGS sequence"/>
</dbReference>
<accession>D6TRT1</accession>
<evidence type="ECO:0000313" key="1">
    <source>
        <dbReference type="EMBL" id="EFH86033.1"/>
    </source>
</evidence>
<reference evidence="1 2" key="1">
    <citation type="journal article" date="2011" name="Stand. Genomic Sci.">
        <title>Non-contiguous finished genome sequence and contextual data of the filamentous soil bacterium Ktedonobacter racemifer type strain (SOSP1-21).</title>
        <authorList>
            <person name="Chang Y.J."/>
            <person name="Land M."/>
            <person name="Hauser L."/>
            <person name="Chertkov O."/>
            <person name="Del Rio T.G."/>
            <person name="Nolan M."/>
            <person name="Copeland A."/>
            <person name="Tice H."/>
            <person name="Cheng J.F."/>
            <person name="Lucas S."/>
            <person name="Han C."/>
            <person name="Goodwin L."/>
            <person name="Pitluck S."/>
            <person name="Ivanova N."/>
            <person name="Ovchinikova G."/>
            <person name="Pati A."/>
            <person name="Chen A."/>
            <person name="Palaniappan K."/>
            <person name="Mavromatis K."/>
            <person name="Liolios K."/>
            <person name="Brettin T."/>
            <person name="Fiebig A."/>
            <person name="Rohde M."/>
            <person name="Abt B."/>
            <person name="Goker M."/>
            <person name="Detter J.C."/>
            <person name="Woyke T."/>
            <person name="Bristow J."/>
            <person name="Eisen J.A."/>
            <person name="Markowitz V."/>
            <person name="Hugenholtz P."/>
            <person name="Kyrpides N.C."/>
            <person name="Klenk H.P."/>
            <person name="Lapidus A."/>
        </authorList>
    </citation>
    <scope>NUCLEOTIDE SEQUENCE [LARGE SCALE GENOMIC DNA]</scope>
    <source>
        <strain evidence="2">DSM 44963</strain>
    </source>
</reference>
<dbReference type="STRING" id="485913.Krac_7299"/>
<sequence>MHTLRQRLSSSSLLALLCCVLLLVGCAPENTLSSMSTGGSQPAQIPSANWERIPLPGPLLAYTVAPHDPDMLYLCTGPRIAQRGVICS</sequence>
<dbReference type="InParanoid" id="D6TRT1"/>
<dbReference type="AlphaFoldDB" id="D6TRT1"/>